<comment type="subunit">
    <text evidence="2">Homotrimer.</text>
</comment>
<keyword evidence="9" id="KW-0472">Membrane</keyword>
<evidence type="ECO:0000256" key="9">
    <source>
        <dbReference type="ARBA" id="ARBA00023136"/>
    </source>
</evidence>
<keyword evidence="5" id="KW-0812">Transmembrane</keyword>
<evidence type="ECO:0000256" key="1">
    <source>
        <dbReference type="ARBA" id="ARBA00004571"/>
    </source>
</evidence>
<gene>
    <name evidence="13" type="ORF">RY831_33015</name>
</gene>
<keyword evidence="10" id="KW-0998">Cell outer membrane</keyword>
<dbReference type="InterPro" id="IPR001702">
    <property type="entry name" value="Porin_Gram-ve"/>
</dbReference>
<feature type="signal peptide" evidence="11">
    <location>
        <begin position="1"/>
        <end position="21"/>
    </location>
</feature>
<feature type="chain" id="PRO_5045176130" evidence="11">
    <location>
        <begin position="22"/>
        <end position="267"/>
    </location>
</feature>
<keyword evidence="7" id="KW-0406">Ion transport</keyword>
<keyword evidence="14" id="KW-1185">Reference proteome</keyword>
<evidence type="ECO:0000256" key="4">
    <source>
        <dbReference type="ARBA" id="ARBA00022452"/>
    </source>
</evidence>
<evidence type="ECO:0000256" key="5">
    <source>
        <dbReference type="ARBA" id="ARBA00022692"/>
    </source>
</evidence>
<evidence type="ECO:0000259" key="12">
    <source>
        <dbReference type="Pfam" id="PF13609"/>
    </source>
</evidence>
<dbReference type="CDD" id="cd00342">
    <property type="entry name" value="gram_neg_porins"/>
    <property type="match status" value="1"/>
</dbReference>
<keyword evidence="3" id="KW-0813">Transport</keyword>
<keyword evidence="8" id="KW-0626">Porin</keyword>
<organism evidence="13 14">
    <name type="scientific">Noviherbaspirillum album</name>
    <dbReference type="NCBI Taxonomy" id="3080276"/>
    <lineage>
        <taxon>Bacteria</taxon>
        <taxon>Pseudomonadati</taxon>
        <taxon>Pseudomonadota</taxon>
        <taxon>Betaproteobacteria</taxon>
        <taxon>Burkholderiales</taxon>
        <taxon>Oxalobacteraceae</taxon>
        <taxon>Noviherbaspirillum</taxon>
    </lineage>
</organism>
<sequence>TMKKSLIALAVLGAVAGAASAQTNVTIYGVADAGLSRIDNGRVNTTALQSGQQSGSRIGFRGTEDLGGGLSAIFTLENGFSLDDGTLGQGGRLFGRQAFVGLQGGFGAVKLGRQYNPIRTAVESIDPFGLGLAGNAANVFNVHGERADNTLNYTSPNFGGFSGQAQYSFGEVAGSNSTGRQVGLSASYAGGPFSVIVAHHDQNTTATAAGATVAAGDAKTTFLGGTFDFGMAKLHAAYARSKGETALGVTNLDRDDAMLGVSAPIGA</sequence>
<name>A0ABU6JJQ4_9BURK</name>
<protein>
    <submittedName>
        <fullName evidence="13">Porin</fullName>
    </submittedName>
</protein>
<evidence type="ECO:0000256" key="3">
    <source>
        <dbReference type="ARBA" id="ARBA00022448"/>
    </source>
</evidence>
<keyword evidence="4" id="KW-1134">Transmembrane beta strand</keyword>
<dbReference type="PANTHER" id="PTHR34501:SF9">
    <property type="entry name" value="MAJOR OUTER MEMBRANE PROTEIN P.IA"/>
    <property type="match status" value="1"/>
</dbReference>
<comment type="caution">
    <text evidence="13">The sequence shown here is derived from an EMBL/GenBank/DDBJ whole genome shotgun (WGS) entry which is preliminary data.</text>
</comment>
<dbReference type="SUPFAM" id="SSF56935">
    <property type="entry name" value="Porins"/>
    <property type="match status" value="1"/>
</dbReference>
<feature type="non-terminal residue" evidence="13">
    <location>
        <position position="267"/>
    </location>
</feature>
<dbReference type="RefSeq" id="WP_326510511.1">
    <property type="nucleotide sequence ID" value="NZ_JAWIIV010000132.1"/>
</dbReference>
<reference evidence="13 14" key="1">
    <citation type="submission" date="2023-10" db="EMBL/GenBank/DDBJ databases">
        <title>Noviherbaspirillum sp. CPCC 100848 genome assembly.</title>
        <authorList>
            <person name="Li X.Y."/>
            <person name="Fang X.M."/>
        </authorList>
    </citation>
    <scope>NUCLEOTIDE SEQUENCE [LARGE SCALE GENOMIC DNA]</scope>
    <source>
        <strain evidence="13 14">CPCC 100848</strain>
    </source>
</reference>
<evidence type="ECO:0000313" key="14">
    <source>
        <dbReference type="Proteomes" id="UP001352263"/>
    </source>
</evidence>
<dbReference type="InterPro" id="IPR033900">
    <property type="entry name" value="Gram_neg_porin_domain"/>
</dbReference>
<feature type="domain" description="Porin" evidence="12">
    <location>
        <begin position="8"/>
        <end position="267"/>
    </location>
</feature>
<dbReference type="Gene3D" id="2.40.160.10">
    <property type="entry name" value="Porin"/>
    <property type="match status" value="1"/>
</dbReference>
<dbReference type="EMBL" id="JAWIIV010000132">
    <property type="protein sequence ID" value="MEC4723923.1"/>
    <property type="molecule type" value="Genomic_DNA"/>
</dbReference>
<evidence type="ECO:0000256" key="10">
    <source>
        <dbReference type="ARBA" id="ARBA00023237"/>
    </source>
</evidence>
<dbReference type="InterPro" id="IPR050298">
    <property type="entry name" value="Gram-neg_bact_OMP"/>
</dbReference>
<dbReference type="InterPro" id="IPR002299">
    <property type="entry name" value="Porin_Neis"/>
</dbReference>
<evidence type="ECO:0000256" key="8">
    <source>
        <dbReference type="ARBA" id="ARBA00023114"/>
    </source>
</evidence>
<evidence type="ECO:0000256" key="6">
    <source>
        <dbReference type="ARBA" id="ARBA00022729"/>
    </source>
</evidence>
<proteinExistence type="predicted"/>
<dbReference type="Proteomes" id="UP001352263">
    <property type="component" value="Unassembled WGS sequence"/>
</dbReference>
<comment type="subcellular location">
    <subcellularLocation>
        <location evidence="1">Cell outer membrane</location>
        <topology evidence="1">Multi-pass membrane protein</topology>
    </subcellularLocation>
</comment>
<evidence type="ECO:0000256" key="7">
    <source>
        <dbReference type="ARBA" id="ARBA00023065"/>
    </source>
</evidence>
<feature type="non-terminal residue" evidence="13">
    <location>
        <position position="1"/>
    </location>
</feature>
<evidence type="ECO:0000256" key="2">
    <source>
        <dbReference type="ARBA" id="ARBA00011233"/>
    </source>
</evidence>
<dbReference type="PRINTS" id="PR00182">
    <property type="entry name" value="ECOLNEIPORIN"/>
</dbReference>
<accession>A0ABU6JJQ4</accession>
<dbReference type="Pfam" id="PF13609">
    <property type="entry name" value="Porin_4"/>
    <property type="match status" value="1"/>
</dbReference>
<dbReference type="PRINTS" id="PR00184">
    <property type="entry name" value="NEISSPPORIN"/>
</dbReference>
<evidence type="ECO:0000313" key="13">
    <source>
        <dbReference type="EMBL" id="MEC4723923.1"/>
    </source>
</evidence>
<dbReference type="InterPro" id="IPR023614">
    <property type="entry name" value="Porin_dom_sf"/>
</dbReference>
<dbReference type="PANTHER" id="PTHR34501">
    <property type="entry name" value="PROTEIN YDDL-RELATED"/>
    <property type="match status" value="1"/>
</dbReference>
<keyword evidence="6 11" id="KW-0732">Signal</keyword>
<evidence type="ECO:0000256" key="11">
    <source>
        <dbReference type="SAM" id="SignalP"/>
    </source>
</evidence>